<dbReference type="PANTHER" id="PTHR43941">
    <property type="entry name" value="STRUCTURAL MAINTENANCE OF CHROMOSOMES PROTEIN 2"/>
    <property type="match status" value="1"/>
</dbReference>
<protein>
    <submittedName>
        <fullName evidence="4">VWA domain-containing protein</fullName>
    </submittedName>
</protein>
<dbReference type="InterPro" id="IPR002035">
    <property type="entry name" value="VWF_A"/>
</dbReference>
<organism evidence="4 5">
    <name type="scientific">Blastopirellula sediminis</name>
    <dbReference type="NCBI Taxonomy" id="2894196"/>
    <lineage>
        <taxon>Bacteria</taxon>
        <taxon>Pseudomonadati</taxon>
        <taxon>Planctomycetota</taxon>
        <taxon>Planctomycetia</taxon>
        <taxon>Pirellulales</taxon>
        <taxon>Pirellulaceae</taxon>
        <taxon>Blastopirellula</taxon>
    </lineage>
</organism>
<dbReference type="CDD" id="cd00198">
    <property type="entry name" value="vWFA"/>
    <property type="match status" value="1"/>
</dbReference>
<name>A0A9X1SF01_9BACT</name>
<feature type="transmembrane region" description="Helical" evidence="2">
    <location>
        <begin position="24"/>
        <end position="44"/>
    </location>
</feature>
<feature type="coiled-coil region" evidence="1">
    <location>
        <begin position="64"/>
        <end position="241"/>
    </location>
</feature>
<evidence type="ECO:0000256" key="2">
    <source>
        <dbReference type="SAM" id="Phobius"/>
    </source>
</evidence>
<evidence type="ECO:0000313" key="5">
    <source>
        <dbReference type="Proteomes" id="UP001139103"/>
    </source>
</evidence>
<evidence type="ECO:0000256" key="1">
    <source>
        <dbReference type="SAM" id="Coils"/>
    </source>
</evidence>
<keyword evidence="5" id="KW-1185">Reference proteome</keyword>
<feature type="domain" description="VWFA" evidence="3">
    <location>
        <begin position="258"/>
        <end position="412"/>
    </location>
</feature>
<sequence>MSSPWREHESSEYGALGWISNLDALMIGSILTFFVAIAALYAYAQADSELRKKNLKEEAGVAEVNDLERKIADLISQIQLLRAELEKRNATIAALESHQRALEAAENEWKLAYAAAKADVETLRKELDELIKRIAALEQSLKLKGEELAKVKTEFEQLKDLSKTKSELLAQIKQIDAELQAMKREFEIILAEANELKKKNASLEAQNLKMQQELAAILKKMQEMQEELDRLKTEAKRFRVEEFIVRRQLLGIPSDLQSVAILVDRSLSMKAQDDGKNMEAAQGGWEVAKETVRTWLAGLDMERSVLITFGTDVKVFPEGAGLLETGQDDVGRKNRDALLAQLDSLKPGGYTNTLGALEKAYERGVSTIILFTDGEPTVSSDGNHGSPEELTQKILTLAKEKKIPIVTVALGDYGYPVYRPQVRDETLAAAVKRGEVRPRLMEFLTSLSHDTGGTFIGKAAYAAANHAE</sequence>
<dbReference type="Proteomes" id="UP001139103">
    <property type="component" value="Unassembled WGS sequence"/>
</dbReference>
<evidence type="ECO:0000313" key="4">
    <source>
        <dbReference type="EMBL" id="MCC9627116.1"/>
    </source>
</evidence>
<keyword evidence="2" id="KW-0812">Transmembrane</keyword>
<reference evidence="4" key="1">
    <citation type="submission" date="2021-11" db="EMBL/GenBank/DDBJ databases">
        <title>Genome sequence.</title>
        <authorList>
            <person name="Sun Q."/>
        </authorList>
    </citation>
    <scope>NUCLEOTIDE SEQUENCE</scope>
    <source>
        <strain evidence="4">JC732</strain>
    </source>
</reference>
<gene>
    <name evidence="4" type="ORF">LOC68_01735</name>
</gene>
<dbReference type="Gene3D" id="3.40.50.410">
    <property type="entry name" value="von Willebrand factor, type A domain"/>
    <property type="match status" value="1"/>
</dbReference>
<accession>A0A9X1SF01</accession>
<dbReference type="SUPFAM" id="SSF53300">
    <property type="entry name" value="vWA-like"/>
    <property type="match status" value="1"/>
</dbReference>
<keyword evidence="2" id="KW-0472">Membrane</keyword>
<keyword evidence="2" id="KW-1133">Transmembrane helix</keyword>
<keyword evidence="1" id="KW-0175">Coiled coil</keyword>
<dbReference type="SMART" id="SM00327">
    <property type="entry name" value="VWA"/>
    <property type="match status" value="1"/>
</dbReference>
<dbReference type="RefSeq" id="WP_230214934.1">
    <property type="nucleotide sequence ID" value="NZ_JAJKFT010000002.1"/>
</dbReference>
<dbReference type="SUPFAM" id="SSF57997">
    <property type="entry name" value="Tropomyosin"/>
    <property type="match status" value="1"/>
</dbReference>
<proteinExistence type="predicted"/>
<dbReference type="PROSITE" id="PS50234">
    <property type="entry name" value="VWFA"/>
    <property type="match status" value="1"/>
</dbReference>
<dbReference type="InterPro" id="IPR036465">
    <property type="entry name" value="vWFA_dom_sf"/>
</dbReference>
<dbReference type="Pfam" id="PF13519">
    <property type="entry name" value="VWA_2"/>
    <property type="match status" value="1"/>
</dbReference>
<dbReference type="Gene3D" id="1.10.287.1490">
    <property type="match status" value="1"/>
</dbReference>
<evidence type="ECO:0000259" key="3">
    <source>
        <dbReference type="PROSITE" id="PS50234"/>
    </source>
</evidence>
<comment type="caution">
    <text evidence="4">The sequence shown here is derived from an EMBL/GenBank/DDBJ whole genome shotgun (WGS) entry which is preliminary data.</text>
</comment>
<dbReference type="EMBL" id="JAJKFT010000002">
    <property type="protein sequence ID" value="MCC9627116.1"/>
    <property type="molecule type" value="Genomic_DNA"/>
</dbReference>
<dbReference type="AlphaFoldDB" id="A0A9X1SF01"/>